<reference evidence="1" key="1">
    <citation type="submission" date="2021-06" db="EMBL/GenBank/DDBJ databases">
        <authorList>
            <person name="Kallberg Y."/>
            <person name="Tangrot J."/>
            <person name="Rosling A."/>
        </authorList>
    </citation>
    <scope>NUCLEOTIDE SEQUENCE</scope>
    <source>
        <strain evidence="1">MA461A</strain>
    </source>
</reference>
<dbReference type="EMBL" id="CAJVQC010110666">
    <property type="protein sequence ID" value="CAG8834973.1"/>
    <property type="molecule type" value="Genomic_DNA"/>
</dbReference>
<comment type="caution">
    <text evidence="1">The sequence shown here is derived from an EMBL/GenBank/DDBJ whole genome shotgun (WGS) entry which is preliminary data.</text>
</comment>
<proteinExistence type="predicted"/>
<gene>
    <name evidence="1" type="ORF">RPERSI_LOCUS29379</name>
</gene>
<accession>A0ACA9SC19</accession>
<name>A0ACA9SC19_9GLOM</name>
<evidence type="ECO:0000313" key="2">
    <source>
        <dbReference type="Proteomes" id="UP000789920"/>
    </source>
</evidence>
<protein>
    <submittedName>
        <fullName evidence="1">9953_t:CDS:1</fullName>
    </submittedName>
</protein>
<evidence type="ECO:0000313" key="1">
    <source>
        <dbReference type="EMBL" id="CAG8834973.1"/>
    </source>
</evidence>
<dbReference type="Proteomes" id="UP000789920">
    <property type="component" value="Unassembled WGS sequence"/>
</dbReference>
<keyword evidence="2" id="KW-1185">Reference proteome</keyword>
<sequence length="50" mass="5929">KLNQLIDKFNLEKDENKRQDLLEKMGAIPIAETRNPNPKRIGLKRDKNRK</sequence>
<organism evidence="1 2">
    <name type="scientific">Racocetra persica</name>
    <dbReference type="NCBI Taxonomy" id="160502"/>
    <lineage>
        <taxon>Eukaryota</taxon>
        <taxon>Fungi</taxon>
        <taxon>Fungi incertae sedis</taxon>
        <taxon>Mucoromycota</taxon>
        <taxon>Glomeromycotina</taxon>
        <taxon>Glomeromycetes</taxon>
        <taxon>Diversisporales</taxon>
        <taxon>Gigasporaceae</taxon>
        <taxon>Racocetra</taxon>
    </lineage>
</organism>
<feature type="non-terminal residue" evidence="1">
    <location>
        <position position="1"/>
    </location>
</feature>